<dbReference type="AlphaFoldDB" id="A0AB34FRT1"/>
<comment type="caution">
    <text evidence="3">The sequence shown here is derived from an EMBL/GenBank/DDBJ whole genome shotgun (WGS) entry which is preliminary data.</text>
</comment>
<protein>
    <submittedName>
        <fullName evidence="3">Uncharacterized protein</fullName>
    </submittedName>
</protein>
<feature type="chain" id="PRO_5044204503" evidence="2">
    <location>
        <begin position="30"/>
        <end position="337"/>
    </location>
</feature>
<feature type="signal peptide" evidence="2">
    <location>
        <begin position="1"/>
        <end position="29"/>
    </location>
</feature>
<dbReference type="Proteomes" id="UP001163105">
    <property type="component" value="Unassembled WGS sequence"/>
</dbReference>
<gene>
    <name evidence="3" type="ORF">O9K51_05094</name>
</gene>
<dbReference type="EMBL" id="JAQHRD010000004">
    <property type="protein sequence ID" value="KAJ6441543.1"/>
    <property type="molecule type" value="Genomic_DNA"/>
</dbReference>
<feature type="region of interest" description="Disordered" evidence="1">
    <location>
        <begin position="246"/>
        <end position="275"/>
    </location>
</feature>
<evidence type="ECO:0000313" key="4">
    <source>
        <dbReference type="Proteomes" id="UP001163105"/>
    </source>
</evidence>
<reference evidence="3" key="1">
    <citation type="submission" date="2023-01" db="EMBL/GenBank/DDBJ databases">
        <title>The growth and conidiation of Purpureocillium lavendulum are regulated by nitrogen source and histone H3K14 acetylation.</title>
        <authorList>
            <person name="Tang P."/>
            <person name="Han J."/>
            <person name="Zhang C."/>
            <person name="Tang P."/>
            <person name="Qi F."/>
            <person name="Zhang K."/>
            <person name="Liang L."/>
        </authorList>
    </citation>
    <scope>NUCLEOTIDE SEQUENCE</scope>
    <source>
        <strain evidence="3">YMF1.00683</strain>
    </source>
</reference>
<name>A0AB34FRT1_9HYPO</name>
<organism evidence="3 4">
    <name type="scientific">Purpureocillium lavendulum</name>
    <dbReference type="NCBI Taxonomy" id="1247861"/>
    <lineage>
        <taxon>Eukaryota</taxon>
        <taxon>Fungi</taxon>
        <taxon>Dikarya</taxon>
        <taxon>Ascomycota</taxon>
        <taxon>Pezizomycotina</taxon>
        <taxon>Sordariomycetes</taxon>
        <taxon>Hypocreomycetidae</taxon>
        <taxon>Hypocreales</taxon>
        <taxon>Ophiocordycipitaceae</taxon>
        <taxon>Purpureocillium</taxon>
    </lineage>
</organism>
<evidence type="ECO:0000313" key="3">
    <source>
        <dbReference type="EMBL" id="KAJ6441543.1"/>
    </source>
</evidence>
<accession>A0AB34FRT1</accession>
<keyword evidence="2" id="KW-0732">Signal</keyword>
<evidence type="ECO:0000256" key="1">
    <source>
        <dbReference type="SAM" id="MobiDB-lite"/>
    </source>
</evidence>
<evidence type="ECO:0000256" key="2">
    <source>
        <dbReference type="SAM" id="SignalP"/>
    </source>
</evidence>
<proteinExistence type="predicted"/>
<feature type="compositionally biased region" description="Pro residues" evidence="1">
    <location>
        <begin position="251"/>
        <end position="263"/>
    </location>
</feature>
<keyword evidence="4" id="KW-1185">Reference proteome</keyword>
<sequence length="337" mass="37041">MRSRYLNAAMLSIASAALLLVALAPIAHGSPISRAAAPFTQDQIDAALLALPPPQLPNNNSTCGMRCETDRDCAVTSGCPVCLSPDGIPWRSFCQTKANKMPVQGGAPWPIHKPQPTSSTPWMNGTQAMNSTHAMNSTQPMYSRRSMNSTQAMNSTRHMHSKRWMNSTQPLNSTQAMNSTRHMHSKRWMNSTQPLNSTQAMNSTRHMHSKRWMNSTQPLNNTQAMNGTQATNNSTQLIFSKRLITNSTQPNQPPPPSSSPLPTPKFNTTHPVNPFPGHCRTHADCTDPRRPVCMKPPPPPGVLVSWTWSRCMAVADLLLLPPTTNCTQPTHKPMPSV</sequence>